<reference evidence="1 2" key="1">
    <citation type="submission" date="2022-11" db="EMBL/GenBank/DDBJ databases">
        <title>Genome sequencing of Acetobacter type strain.</title>
        <authorList>
            <person name="Heo J."/>
            <person name="Lee D."/>
            <person name="Han B.-H."/>
            <person name="Hong S.-B."/>
            <person name="Kwon S.-W."/>
        </authorList>
    </citation>
    <scope>NUCLEOTIDE SEQUENCE [LARGE SCALE GENOMIC DNA]</scope>
    <source>
        <strain evidence="1 2">KACC 21251</strain>
    </source>
</reference>
<gene>
    <name evidence="1" type="ORF">OQ252_12135</name>
</gene>
<dbReference type="Pfam" id="PF23148">
    <property type="entry name" value="Gp77"/>
    <property type="match status" value="1"/>
</dbReference>
<dbReference type="Proteomes" id="UP001526446">
    <property type="component" value="Unassembled WGS sequence"/>
</dbReference>
<sequence>MTAPLPSPGFRPAPARMLPLTVPPGLRLRGLEAERLRLAWAPKASGDALDFSLSPHLWLHGTGDYLASVTASVPTATGAETDLTVLWSTLIHGAVCVFLGGGAPGTVQEVLVCVTTQQGRSLVQPVSVAILPTTPAAIPPSVPHLADGTPVPPNAMALPDGSILIGPSGQPYLIA</sequence>
<keyword evidence="2" id="KW-1185">Reference proteome</keyword>
<name>A0ABT3QA69_9PROT</name>
<dbReference type="EMBL" id="JAPIUX010000024">
    <property type="protein sequence ID" value="MCX2562139.1"/>
    <property type="molecule type" value="Genomic_DNA"/>
</dbReference>
<dbReference type="InterPro" id="IPR056928">
    <property type="entry name" value="Gp77-like"/>
</dbReference>
<organism evidence="1 2">
    <name type="scientific">Acetobacter farinalis</name>
    <dbReference type="NCBI Taxonomy" id="1260984"/>
    <lineage>
        <taxon>Bacteria</taxon>
        <taxon>Pseudomonadati</taxon>
        <taxon>Pseudomonadota</taxon>
        <taxon>Alphaproteobacteria</taxon>
        <taxon>Acetobacterales</taxon>
        <taxon>Acetobacteraceae</taxon>
        <taxon>Acetobacter</taxon>
    </lineage>
</organism>
<comment type="caution">
    <text evidence="1">The sequence shown here is derived from an EMBL/GenBank/DDBJ whole genome shotgun (WGS) entry which is preliminary data.</text>
</comment>
<evidence type="ECO:0000313" key="2">
    <source>
        <dbReference type="Proteomes" id="UP001526446"/>
    </source>
</evidence>
<evidence type="ECO:0000313" key="1">
    <source>
        <dbReference type="EMBL" id="MCX2562139.1"/>
    </source>
</evidence>
<dbReference type="RefSeq" id="WP_166123310.1">
    <property type="nucleotide sequence ID" value="NZ_JAPIUX010000024.1"/>
</dbReference>
<proteinExistence type="predicted"/>
<protein>
    <submittedName>
        <fullName evidence="1">Uncharacterized protein</fullName>
    </submittedName>
</protein>
<accession>A0ABT3QA69</accession>